<dbReference type="EMBL" id="SOFD01000044">
    <property type="protein sequence ID" value="TFB72000.1"/>
    <property type="molecule type" value="Genomic_DNA"/>
</dbReference>
<proteinExistence type="predicted"/>
<evidence type="ECO:0000256" key="1">
    <source>
        <dbReference type="SAM" id="MobiDB-lite"/>
    </source>
</evidence>
<dbReference type="Proteomes" id="UP000199639">
    <property type="component" value="Unassembled WGS sequence"/>
</dbReference>
<dbReference type="RefSeq" id="WP_092341698.1">
    <property type="nucleotide sequence ID" value="NZ_FNIB01000012.1"/>
</dbReference>
<feature type="region of interest" description="Disordered" evidence="1">
    <location>
        <begin position="1"/>
        <end position="22"/>
    </location>
</feature>
<evidence type="ECO:0000313" key="3">
    <source>
        <dbReference type="EMBL" id="TFB72000.1"/>
    </source>
</evidence>
<accession>A0A4V3I809</accession>
<sequence length="88" mass="9435">MGDTAAHAASEVADVTKDEVGKVAAETKKQTKDLLTDARSQLTEQAGEQQARVAEGLRSISDELTQMASRVSSVTTSIWRFGNDDRPA</sequence>
<dbReference type="STRING" id="1424659.SAMN05216368_11263"/>
<reference evidence="2 4" key="1">
    <citation type="submission" date="2016-10" db="EMBL/GenBank/DDBJ databases">
        <authorList>
            <person name="Varghese N."/>
            <person name="Submissions S."/>
        </authorList>
    </citation>
    <scope>NUCLEOTIDE SEQUENCE [LARGE SCALE GENOMIC DNA]</scope>
    <source>
        <strain evidence="2 4">CGMCC 1.11215</strain>
    </source>
</reference>
<evidence type="ECO:0000313" key="2">
    <source>
        <dbReference type="EMBL" id="SDO20539.1"/>
    </source>
</evidence>
<dbReference type="AlphaFoldDB" id="A0A4V3I809"/>
<evidence type="ECO:0000313" key="4">
    <source>
        <dbReference type="Proteomes" id="UP000199639"/>
    </source>
</evidence>
<gene>
    <name evidence="3" type="ORF">E3O21_19370</name>
    <name evidence="2" type="ORF">SAMN05216368_11263</name>
</gene>
<protein>
    <submittedName>
        <fullName evidence="2">Uncharacterized protein</fullName>
    </submittedName>
</protein>
<dbReference type="Proteomes" id="UP000298252">
    <property type="component" value="Unassembled WGS sequence"/>
</dbReference>
<keyword evidence="5" id="KW-1185">Reference proteome</keyword>
<organism evidence="2 4">
    <name type="scientific">Cryobacterium flavum</name>
    <dbReference type="NCBI Taxonomy" id="1424659"/>
    <lineage>
        <taxon>Bacteria</taxon>
        <taxon>Bacillati</taxon>
        <taxon>Actinomycetota</taxon>
        <taxon>Actinomycetes</taxon>
        <taxon>Micrococcales</taxon>
        <taxon>Microbacteriaceae</taxon>
        <taxon>Cryobacterium</taxon>
    </lineage>
</organism>
<name>A0A4V3I809_9MICO</name>
<reference evidence="3 5" key="2">
    <citation type="submission" date="2019-03" db="EMBL/GenBank/DDBJ databases">
        <title>Genomics of glacier-inhabiting Cryobacterium strains.</title>
        <authorList>
            <person name="Liu Q."/>
            <person name="Xin Y.-H."/>
        </authorList>
    </citation>
    <scope>NUCLEOTIDE SEQUENCE [LARGE SCALE GENOMIC DNA]</scope>
    <source>
        <strain evidence="3 5">Hh8</strain>
    </source>
</reference>
<dbReference type="EMBL" id="FNIB01000012">
    <property type="protein sequence ID" value="SDO20539.1"/>
    <property type="molecule type" value="Genomic_DNA"/>
</dbReference>
<evidence type="ECO:0000313" key="5">
    <source>
        <dbReference type="Proteomes" id="UP000298252"/>
    </source>
</evidence>